<feature type="compositionally biased region" description="Polar residues" evidence="11">
    <location>
        <begin position="300"/>
        <end position="313"/>
    </location>
</feature>
<evidence type="ECO:0000256" key="2">
    <source>
        <dbReference type="ARBA" id="ARBA00001947"/>
    </source>
</evidence>
<keyword evidence="10" id="KW-0862">Zinc</keyword>
<evidence type="ECO:0000256" key="5">
    <source>
        <dbReference type="ARBA" id="ARBA00022694"/>
    </source>
</evidence>
<dbReference type="GO" id="GO:0046872">
    <property type="term" value="F:metal ion binding"/>
    <property type="evidence" value="ECO:0007669"/>
    <property type="project" value="UniProtKB-KW"/>
</dbReference>
<dbReference type="Proteomes" id="UP000887562">
    <property type="component" value="Unplaced"/>
</dbReference>
<dbReference type="CDD" id="cd07718">
    <property type="entry name" value="RNaseZ_ELAC1_ELAC2-C-term-like_MBL-fold"/>
    <property type="match status" value="1"/>
</dbReference>
<keyword evidence="6" id="KW-0540">Nuclease</keyword>
<evidence type="ECO:0000313" key="14">
    <source>
        <dbReference type="WBParaSite" id="maker-E.canG7_contigs_3230-snap-gene-2.39-mRNA-1"/>
    </source>
</evidence>
<keyword evidence="7" id="KW-0479">Metal-binding</keyword>
<dbReference type="GO" id="GO:1990180">
    <property type="term" value="P:mitochondrial tRNA 3'-end processing"/>
    <property type="evidence" value="ECO:0007669"/>
    <property type="project" value="TreeGrafter"/>
</dbReference>
<dbReference type="GO" id="GO:0005739">
    <property type="term" value="C:mitochondrion"/>
    <property type="evidence" value="ECO:0007669"/>
    <property type="project" value="TreeGrafter"/>
</dbReference>
<accession>A0A915ETX8</accession>
<evidence type="ECO:0000313" key="13">
    <source>
        <dbReference type="Proteomes" id="UP000887562"/>
    </source>
</evidence>
<feature type="region of interest" description="Disordered" evidence="11">
    <location>
        <begin position="299"/>
        <end position="322"/>
    </location>
</feature>
<dbReference type="InterPro" id="IPR036866">
    <property type="entry name" value="RibonucZ/Hydroxyglut_hydro"/>
</dbReference>
<keyword evidence="5" id="KW-0819">tRNA processing</keyword>
<reference evidence="14" key="1">
    <citation type="submission" date="2022-11" db="UniProtKB">
        <authorList>
            <consortium name="WormBaseParasite"/>
        </authorList>
    </citation>
    <scope>IDENTIFICATION</scope>
</reference>
<proteinExistence type="inferred from homology"/>
<keyword evidence="8" id="KW-0255">Endonuclease</keyword>
<dbReference type="SUPFAM" id="SSF56281">
    <property type="entry name" value="Metallo-hydrolase/oxidoreductase"/>
    <property type="match status" value="2"/>
</dbReference>
<evidence type="ECO:0000256" key="10">
    <source>
        <dbReference type="ARBA" id="ARBA00022833"/>
    </source>
</evidence>
<evidence type="ECO:0000256" key="1">
    <source>
        <dbReference type="ARBA" id="ARBA00000402"/>
    </source>
</evidence>
<dbReference type="InterPro" id="IPR047151">
    <property type="entry name" value="RNZ2-like"/>
</dbReference>
<dbReference type="Pfam" id="PF13691">
    <property type="entry name" value="Lactamase_B_4"/>
    <property type="match status" value="1"/>
</dbReference>
<sequence>MAPSSQLHITVVGTGAPGTPKSILICTDSTRYLINCGEGTQRILTEHKSKASKIHHVFFTRMSWRHLSGLLGIALTVKMAGVKKMFVHGPPSVVELMKLTRHFADASTTEVVQSSILQKPMLDSDFVVAAFELTGEESIEPRAKAVRVEYPPKSQPVYAYLFRGLKLNRKLDPAKCVACGIPSDVMHSAKIRQLVEGHPLVLDDGRVISPEEVTSEPTTPRNILVLECPYESYIPRFLQADQLFNAIAASQEGDESVRGTVPGITLAIHFVPPGLFESPAYQAFVSRLNQFGQHEELSKSVANETKGDGTSHTGETDDGDGLHHLVLDGSEIRRSCPPVTGIFGQSITLHTHFDPHLYPKLMALHSLEPKLDLSHVKPFSQVVYAEPMMRYGLRPHTGFDTANCVILDEKELLQQAFDPLYVSEAEAEEAFKKMRSELNAAIAKRDKDGVTSPLEKLEWPEFIFLGTASSSPSKYRNISAILMRLSPDECILLDCGEGTLNQLYALHGIEGTHRLLRGLRLILITHMHADHHGGVMTIARKVYDLTRNPAGLPVLAPPPFWKWVNSYTDLFQSITTTGKHVHLFPINRVYEAPPQQLSCQSPIMAPSTGCSSDLLSPPTVSPIWQLRPSNDAVTSDWRRLLEQLKLKIEPVRVPHTGTSWAYVLSRVKGEEEDATPWKVVFSGDTPPCSQLAEAGRDCDLLIHEATMGDGYEEQAVTAHHSTTGEAIAIGRLMRAKFILLTHFSQRYSRLPSFDTFQEDIAPAFDFMQVRLGELWKLPYFLPFYKYAFARHWELLQTRADANQQRRARVEGALEETRHTVSQALGNIGTLRRSTRLPAFQANAPGRLKCIAVLENYLGVHHTSVIATSVCGGQLMLSGWLQCCASCGTSLPATYHIAVICLTSWAWTTYR</sequence>
<evidence type="ECO:0000256" key="3">
    <source>
        <dbReference type="ARBA" id="ARBA00007823"/>
    </source>
</evidence>
<feature type="domain" description="tRNase Z endonuclease" evidence="12">
    <location>
        <begin position="11"/>
        <end position="69"/>
    </location>
</feature>
<evidence type="ECO:0000256" key="4">
    <source>
        <dbReference type="ARBA" id="ARBA00012477"/>
    </source>
</evidence>
<dbReference type="Pfam" id="PF23023">
    <property type="entry name" value="Anti-Pycsar_Apyc1"/>
    <property type="match status" value="1"/>
</dbReference>
<dbReference type="EC" id="3.1.26.11" evidence="4"/>
<organism evidence="13 14">
    <name type="scientific">Echinococcus canadensis</name>
    <dbReference type="NCBI Taxonomy" id="519352"/>
    <lineage>
        <taxon>Eukaryota</taxon>
        <taxon>Metazoa</taxon>
        <taxon>Spiralia</taxon>
        <taxon>Lophotrochozoa</taxon>
        <taxon>Platyhelminthes</taxon>
        <taxon>Cestoda</taxon>
        <taxon>Eucestoda</taxon>
        <taxon>Cyclophyllidea</taxon>
        <taxon>Taeniidae</taxon>
        <taxon>Echinococcus</taxon>
        <taxon>Echinococcus canadensis group</taxon>
    </lineage>
</organism>
<evidence type="ECO:0000256" key="6">
    <source>
        <dbReference type="ARBA" id="ARBA00022722"/>
    </source>
</evidence>
<evidence type="ECO:0000256" key="8">
    <source>
        <dbReference type="ARBA" id="ARBA00022759"/>
    </source>
</evidence>
<comment type="catalytic activity">
    <reaction evidence="1">
        <text>Endonucleolytic cleavage of RNA, removing extra 3' nucleotides from tRNA precursor, generating 3' termini of tRNAs. A 3'-hydroxy group is left at the tRNA terminus and a 5'-phosphoryl group is left at the trailer molecule.</text>
        <dbReference type="EC" id="3.1.26.11"/>
    </reaction>
</comment>
<dbReference type="AlphaFoldDB" id="A0A915ETX8"/>
<comment type="cofactor">
    <cofactor evidence="2">
        <name>Zn(2+)</name>
        <dbReference type="ChEBI" id="CHEBI:29105"/>
    </cofactor>
</comment>
<dbReference type="PANTHER" id="PTHR12553">
    <property type="entry name" value="ZINC PHOSPHODIESTERASE ELAC PROTEIN 2"/>
    <property type="match status" value="1"/>
</dbReference>
<keyword evidence="9" id="KW-0378">Hydrolase</keyword>
<evidence type="ECO:0000256" key="7">
    <source>
        <dbReference type="ARBA" id="ARBA00022723"/>
    </source>
</evidence>
<dbReference type="InterPro" id="IPR027794">
    <property type="entry name" value="tRNase_Z_dom"/>
</dbReference>
<evidence type="ECO:0000259" key="12">
    <source>
        <dbReference type="Pfam" id="PF13691"/>
    </source>
</evidence>
<evidence type="ECO:0000256" key="11">
    <source>
        <dbReference type="SAM" id="MobiDB-lite"/>
    </source>
</evidence>
<protein>
    <recommendedName>
        <fullName evidence="4">ribonuclease Z</fullName>
        <ecNumber evidence="4">3.1.26.11</ecNumber>
    </recommendedName>
</protein>
<dbReference type="Gene3D" id="3.60.15.10">
    <property type="entry name" value="Ribonuclease Z/Hydroxyacylglutathione hydrolase-like"/>
    <property type="match status" value="2"/>
</dbReference>
<dbReference type="GO" id="GO:0042781">
    <property type="term" value="F:3'-tRNA processing endoribonuclease activity"/>
    <property type="evidence" value="ECO:0007669"/>
    <property type="project" value="UniProtKB-EC"/>
</dbReference>
<keyword evidence="13" id="KW-1185">Reference proteome</keyword>
<dbReference type="WBParaSite" id="maker-E.canG7_contigs_3230-snap-gene-2.39-mRNA-1">
    <property type="protein sequence ID" value="maker-E.canG7_contigs_3230-snap-gene-2.39-mRNA-1"/>
    <property type="gene ID" value="EcG7_00956"/>
</dbReference>
<name>A0A915ETX8_9CEST</name>
<dbReference type="PANTHER" id="PTHR12553:SF49">
    <property type="entry name" value="ZINC PHOSPHODIESTERASE ELAC PROTEIN 2"/>
    <property type="match status" value="1"/>
</dbReference>
<evidence type="ECO:0000256" key="9">
    <source>
        <dbReference type="ARBA" id="ARBA00022801"/>
    </source>
</evidence>
<comment type="similarity">
    <text evidence="3">Belongs to the RNase Z family.</text>
</comment>